<comment type="caution">
    <text evidence="3">The sequence shown here is derived from an EMBL/GenBank/DDBJ whole genome shotgun (WGS) entry which is preliminary data.</text>
</comment>
<organism evidence="3 4">
    <name type="scientific">Heracleum sosnowskyi</name>
    <dbReference type="NCBI Taxonomy" id="360622"/>
    <lineage>
        <taxon>Eukaryota</taxon>
        <taxon>Viridiplantae</taxon>
        <taxon>Streptophyta</taxon>
        <taxon>Embryophyta</taxon>
        <taxon>Tracheophyta</taxon>
        <taxon>Spermatophyta</taxon>
        <taxon>Magnoliopsida</taxon>
        <taxon>eudicotyledons</taxon>
        <taxon>Gunneridae</taxon>
        <taxon>Pentapetalae</taxon>
        <taxon>asterids</taxon>
        <taxon>campanulids</taxon>
        <taxon>Apiales</taxon>
        <taxon>Apiaceae</taxon>
        <taxon>Apioideae</taxon>
        <taxon>apioid superclade</taxon>
        <taxon>Tordylieae</taxon>
        <taxon>Tordyliinae</taxon>
        <taxon>Heracleum</taxon>
    </lineage>
</organism>
<reference evidence="3" key="1">
    <citation type="submission" date="2023-02" db="EMBL/GenBank/DDBJ databases">
        <title>Genome of toxic invasive species Heracleum sosnowskyi carries increased number of genes despite the absence of recent whole-genome duplications.</title>
        <authorList>
            <person name="Schelkunov M."/>
            <person name="Shtratnikova V."/>
            <person name="Makarenko M."/>
            <person name="Klepikova A."/>
            <person name="Omelchenko D."/>
            <person name="Novikova G."/>
            <person name="Obukhova E."/>
            <person name="Bogdanov V."/>
            <person name="Penin A."/>
            <person name="Logacheva M."/>
        </authorList>
    </citation>
    <scope>NUCLEOTIDE SEQUENCE</scope>
    <source>
        <strain evidence="3">Hsosn_3</strain>
        <tissue evidence="3">Leaf</tissue>
    </source>
</reference>
<reference evidence="3" key="2">
    <citation type="submission" date="2023-05" db="EMBL/GenBank/DDBJ databases">
        <authorList>
            <person name="Schelkunov M.I."/>
        </authorList>
    </citation>
    <scope>NUCLEOTIDE SEQUENCE</scope>
    <source>
        <strain evidence="3">Hsosn_3</strain>
        <tissue evidence="3">Leaf</tissue>
    </source>
</reference>
<evidence type="ECO:0000256" key="2">
    <source>
        <dbReference type="SAM" id="MobiDB-lite"/>
    </source>
</evidence>
<dbReference type="PANTHER" id="PTHR35502:SF2">
    <property type="entry name" value="PROTEIN MICROTUBULE BINDING PROTEIN 2C"/>
    <property type="match status" value="1"/>
</dbReference>
<accession>A0AAD8MT04</accession>
<dbReference type="EMBL" id="JAUIZM010000005">
    <property type="protein sequence ID" value="KAK1384196.1"/>
    <property type="molecule type" value="Genomic_DNA"/>
</dbReference>
<keyword evidence="4" id="KW-1185">Reference proteome</keyword>
<dbReference type="Proteomes" id="UP001237642">
    <property type="component" value="Unassembled WGS sequence"/>
</dbReference>
<keyword evidence="1" id="KW-0175">Coiled coil</keyword>
<evidence type="ECO:0000313" key="4">
    <source>
        <dbReference type="Proteomes" id="UP001237642"/>
    </source>
</evidence>
<dbReference type="AlphaFoldDB" id="A0AAD8MT04"/>
<dbReference type="GO" id="GO:0010497">
    <property type="term" value="P:plasmodesmata-mediated intercellular transport"/>
    <property type="evidence" value="ECO:0007669"/>
    <property type="project" value="InterPro"/>
</dbReference>
<dbReference type="PANTHER" id="PTHR35502">
    <property type="entry name" value="PROTEIN MICROTUBULE BINDING PROTEIN 2C"/>
    <property type="match status" value="1"/>
</dbReference>
<dbReference type="GO" id="GO:0008017">
    <property type="term" value="F:microtubule binding"/>
    <property type="evidence" value="ECO:0007669"/>
    <property type="project" value="InterPro"/>
</dbReference>
<name>A0AAD8MT04_9APIA</name>
<dbReference type="InterPro" id="IPR040289">
    <property type="entry name" value="MBP2C"/>
</dbReference>
<evidence type="ECO:0000313" key="3">
    <source>
        <dbReference type="EMBL" id="KAK1384196.1"/>
    </source>
</evidence>
<feature type="compositionally biased region" description="Basic and acidic residues" evidence="2">
    <location>
        <begin position="115"/>
        <end position="128"/>
    </location>
</feature>
<dbReference type="Gene3D" id="1.10.287.2610">
    <property type="match status" value="1"/>
</dbReference>
<sequence length="340" mass="38109">MYESQQHFVDLDDSAAGNSWLGGGEDRSVDSPLLRRTQESFSGGPASNLDRTLFNDLVEIVPLVQSLIDRKAKTSFTRRGSVIYTKTPARESISKASELKGRHAAQSIPTKKRRDLGDKDQSKHASDYKDGCADDFSFLPISTTVAENSEELRSLKDQVVELQRKLSEKDELLKSAEISKGRMTLEIAKLDELTRQVSEKDSVAKSTQQQLSDAKIMLADKQADLEKLKWEAMTSNTRAEKLQENVNTMQAEMSSIMILCEGLRKNYDVVSTEDYDVPLNYVDHIPDDVDSLDELKMQRMEDAREAYIAAVAAAKEIQDEYSIAAARNARLHLLSLVIKN</sequence>
<protein>
    <submittedName>
        <fullName evidence="3">Movement protein binding protein 2C</fullName>
    </submittedName>
</protein>
<feature type="coiled-coil region" evidence="1">
    <location>
        <begin position="145"/>
        <end position="259"/>
    </location>
</feature>
<evidence type="ECO:0000256" key="1">
    <source>
        <dbReference type="SAM" id="Coils"/>
    </source>
</evidence>
<gene>
    <name evidence="3" type="ORF">POM88_021931</name>
</gene>
<feature type="region of interest" description="Disordered" evidence="2">
    <location>
        <begin position="93"/>
        <end position="128"/>
    </location>
</feature>
<proteinExistence type="predicted"/>